<dbReference type="Pfam" id="PF10531">
    <property type="entry name" value="SLBB"/>
    <property type="match status" value="4"/>
</dbReference>
<dbReference type="PANTHER" id="PTHR33619:SF3">
    <property type="entry name" value="POLYSACCHARIDE EXPORT PROTEIN GFCE-RELATED"/>
    <property type="match status" value="1"/>
</dbReference>
<evidence type="ECO:0000256" key="2">
    <source>
        <dbReference type="SAM" id="SignalP"/>
    </source>
</evidence>
<evidence type="ECO:0000313" key="5">
    <source>
        <dbReference type="EMBL" id="QEL56793.1"/>
    </source>
</evidence>
<dbReference type="Proteomes" id="UP000322079">
    <property type="component" value="Chromosome"/>
</dbReference>
<dbReference type="EMBL" id="CP043473">
    <property type="protein sequence ID" value="QEL56793.1"/>
    <property type="molecule type" value="Genomic_DNA"/>
</dbReference>
<feature type="domain" description="Soluble ligand binding" evidence="4">
    <location>
        <begin position="290"/>
        <end position="329"/>
    </location>
</feature>
<dbReference type="Gene3D" id="3.10.560.10">
    <property type="entry name" value="Outer membrane lipoprotein wza domain like"/>
    <property type="match status" value="4"/>
</dbReference>
<evidence type="ECO:0000259" key="3">
    <source>
        <dbReference type="Pfam" id="PF02563"/>
    </source>
</evidence>
<name>A0A5C1DJP7_9NEIS</name>
<dbReference type="GO" id="GO:0015159">
    <property type="term" value="F:polysaccharide transmembrane transporter activity"/>
    <property type="evidence" value="ECO:0007669"/>
    <property type="project" value="InterPro"/>
</dbReference>
<dbReference type="PANTHER" id="PTHR33619">
    <property type="entry name" value="POLYSACCHARIDE EXPORT PROTEIN GFCE-RELATED"/>
    <property type="match status" value="1"/>
</dbReference>
<accession>A0A5C1DJP7</accession>
<feature type="domain" description="Soluble ligand binding" evidence="4">
    <location>
        <begin position="203"/>
        <end position="249"/>
    </location>
</feature>
<feature type="domain" description="Soluble ligand binding" evidence="4">
    <location>
        <begin position="377"/>
        <end position="413"/>
    </location>
</feature>
<dbReference type="KEGG" id="chrm:FYK34_15100"/>
<dbReference type="InterPro" id="IPR003715">
    <property type="entry name" value="Poly_export_N"/>
</dbReference>
<dbReference type="Pfam" id="PF02563">
    <property type="entry name" value="Poly_export"/>
    <property type="match status" value="1"/>
</dbReference>
<feature type="chain" id="PRO_5022760413" evidence="2">
    <location>
        <begin position="36"/>
        <end position="625"/>
    </location>
</feature>
<dbReference type="Gene3D" id="3.30.1950.10">
    <property type="entry name" value="wza like domain"/>
    <property type="match status" value="1"/>
</dbReference>
<protein>
    <submittedName>
        <fullName evidence="5">Sugar ABC transporter substrate-binding protein</fullName>
    </submittedName>
</protein>
<dbReference type="AlphaFoldDB" id="A0A5C1DJP7"/>
<evidence type="ECO:0000313" key="6">
    <source>
        <dbReference type="Proteomes" id="UP000322079"/>
    </source>
</evidence>
<proteinExistence type="predicted"/>
<feature type="domain" description="Soluble ligand binding" evidence="4">
    <location>
        <begin position="520"/>
        <end position="567"/>
    </location>
</feature>
<sequence>MENQYSMKLNMKNGILKIKPLLIACLLASTPLAMAAPTLPTMQADVQQDAGTSLPVISGGNVAAMPQLAPRLPAANAPLHSLPPLPFAEYVQKSTGQSLPLFGQALFQGQANRFDASSSVAVNPDYVIGTGDQLQIKGWGMVDIDLNLTVDRKGEIYLPRVGAVAVAGVHYRDLQDVLKKSIGRVFNNFDLSVSLVQSRSVQVYIVGHARNPGSYTLSAMSTLLNGLLLSGGPDNSGSVRQVNLLRDGKKVASLDLYQVLVNGDKSLDQTLRDGDTIQIPAAGQRAALIGQVKTPAIYEFKPGESAADLLHWAGGLESAAEGKQIILEKSIDNRFVSQAKTKGELQAFSTVRLNAGDILRVQAPGALPVSVMASKEYVTVSGEANETGTFELRKGETLRQLIMRLGGVDEEGYVFGTSLTRDSVRQQQQQKLDEAADRFEKDLDQNAANRIAQLTDKDIIAAVAAQTERQHQLAARMRSVKAEGRIVLELKDMNAQVKDLPDLPLQDGDRISFPRRPGTVNVIGSVYQANTFIFRPQRTVADYLELAGGINPSGDQSATYLLRADGTAVGNGSWLSSVGSQRVNPGDTIVVPEKLERSSWTQSLKEWTTILYQFGLGAAGLKVLK</sequence>
<feature type="domain" description="Polysaccharide export protein N-terminal" evidence="3">
    <location>
        <begin position="121"/>
        <end position="195"/>
    </location>
</feature>
<organism evidence="5 6">
    <name type="scientific">Chromobacterium paludis</name>
    <dbReference type="NCBI Taxonomy" id="2605945"/>
    <lineage>
        <taxon>Bacteria</taxon>
        <taxon>Pseudomonadati</taxon>
        <taxon>Pseudomonadota</taxon>
        <taxon>Betaproteobacteria</taxon>
        <taxon>Neisseriales</taxon>
        <taxon>Chromobacteriaceae</taxon>
        <taxon>Chromobacterium</taxon>
    </lineage>
</organism>
<evidence type="ECO:0000256" key="1">
    <source>
        <dbReference type="ARBA" id="ARBA00022729"/>
    </source>
</evidence>
<keyword evidence="1 2" id="KW-0732">Signal</keyword>
<dbReference type="InterPro" id="IPR019554">
    <property type="entry name" value="Soluble_ligand-bd"/>
</dbReference>
<evidence type="ECO:0000259" key="4">
    <source>
        <dbReference type="Pfam" id="PF10531"/>
    </source>
</evidence>
<feature type="signal peptide" evidence="2">
    <location>
        <begin position="1"/>
        <end position="35"/>
    </location>
</feature>
<gene>
    <name evidence="5" type="ORF">FYK34_15100</name>
</gene>
<reference evidence="5 6" key="1">
    <citation type="submission" date="2019-08" db="EMBL/GenBank/DDBJ databases">
        <title>Chromobacterium paludis, a novel bacterium isolated from a Maryland marsh pond.</title>
        <authorList>
            <person name="Blackburn M.B."/>
            <person name="Gundersen-Rindal D.E."/>
        </authorList>
    </citation>
    <scope>NUCLEOTIDE SEQUENCE [LARGE SCALE GENOMIC DNA]</scope>
    <source>
        <strain evidence="6">IIBBL 257-1</strain>
    </source>
</reference>
<dbReference type="InterPro" id="IPR049712">
    <property type="entry name" value="Poly_export"/>
</dbReference>
<keyword evidence="6" id="KW-1185">Reference proteome</keyword>